<organism evidence="1 2">
    <name type="scientific">Thiothrix lacustris</name>
    <dbReference type="NCBI Taxonomy" id="525917"/>
    <lineage>
        <taxon>Bacteria</taxon>
        <taxon>Pseudomonadati</taxon>
        <taxon>Pseudomonadota</taxon>
        <taxon>Gammaproteobacteria</taxon>
        <taxon>Thiotrichales</taxon>
        <taxon>Thiotrichaceae</taxon>
        <taxon>Thiothrix</taxon>
    </lineage>
</organism>
<dbReference type="Proteomes" id="UP000192491">
    <property type="component" value="Unassembled WGS sequence"/>
</dbReference>
<dbReference type="AlphaFoldDB" id="A0A1Y1QSH7"/>
<evidence type="ECO:0000313" key="2">
    <source>
        <dbReference type="Proteomes" id="UP000192491"/>
    </source>
</evidence>
<sequence length="325" mass="35178">MPESIYHKQKSLFFAHETAEGAFVAPAASTFIVTEDFQVTPVVAKRDTLEVYSSETGIISREMLATKNSQFAFKVPLSWPAAAPAAAAGFLAISPLLEVCGAKAPLYAAGPPALLTYTEQEDIAAIKSGSLSFRRRRNATSHLERKSSGVRGGVSFDWEIGKIPRFGFDLVGSHLDIVASAALASTPGAQLTNLAATGNMNTVGAITLGGKTLCLTKYSNKNLFRVSAEWVQFLCGERAQPKQETANDITIAFKFPNIDTEFNPDAYLNNEYPLVFGLVQAGGTRKLTMSHPTVQVLDYKEIEIGDELGCEMTLRQTSRLTLTTK</sequence>
<comment type="caution">
    <text evidence="1">The sequence shown here is derived from an EMBL/GenBank/DDBJ whole genome shotgun (WGS) entry which is preliminary data.</text>
</comment>
<accession>A0A1Y1QSH7</accession>
<protein>
    <submittedName>
        <fullName evidence="1">Uncharacterized protein</fullName>
    </submittedName>
</protein>
<evidence type="ECO:0000313" key="1">
    <source>
        <dbReference type="EMBL" id="OQX12809.1"/>
    </source>
</evidence>
<proteinExistence type="predicted"/>
<dbReference type="EMBL" id="MTEJ01000058">
    <property type="protein sequence ID" value="OQX12809.1"/>
    <property type="molecule type" value="Genomic_DNA"/>
</dbReference>
<gene>
    <name evidence="1" type="ORF">BWK73_13925</name>
</gene>
<name>A0A1Y1QSH7_9GAMM</name>
<reference evidence="1 2" key="1">
    <citation type="submission" date="2017-01" db="EMBL/GenBank/DDBJ databases">
        <title>Novel large sulfur bacteria in the metagenomes of groundwater-fed chemosynthetic microbial mats in the Lake Huron basin.</title>
        <authorList>
            <person name="Sharrar A.M."/>
            <person name="Flood B.E."/>
            <person name="Bailey J.V."/>
            <person name="Jones D.S."/>
            <person name="Biddanda B."/>
            <person name="Ruberg S.A."/>
            <person name="Marcus D.N."/>
            <person name="Dick G.J."/>
        </authorList>
    </citation>
    <scope>NUCLEOTIDE SEQUENCE [LARGE SCALE GENOMIC DNA]</scope>
    <source>
        <strain evidence="1">A8</strain>
    </source>
</reference>